<evidence type="ECO:0000313" key="3">
    <source>
        <dbReference type="Proteomes" id="UP000664203"/>
    </source>
</evidence>
<feature type="domain" description="DUF7708" evidence="1">
    <location>
        <begin position="2"/>
        <end position="93"/>
    </location>
</feature>
<evidence type="ECO:0000313" key="2">
    <source>
        <dbReference type="EMBL" id="CAF9913344.1"/>
    </source>
</evidence>
<dbReference type="OrthoDB" id="5389929at2759"/>
<dbReference type="AlphaFoldDB" id="A0A8H3IH16"/>
<sequence>MEESLASAILSIQDRLPGRKLYQHIYNENSELSIALQSRIVSAYQGFIDLCIVATKYYKSGGPRRWLRALLPVNHFADKANEVQDRIVQIPRLCEELLNKNVEVIKRSNMVKLALKTHLLISHIDLEVQITELQNGHDHDCLDEIQWLLNLVDFLEEEHSKEWDKHSQAVDRGDDFNEEIFQQMRGPELDSFRASEDYQLWKESERSCLLILSCYNDISIHQAYQCWFSPIAAATVKDFGQEEIRPLYAYYALPQNGKLLYDVLSVILLQLLRQKSGALRDEQRHTELRTELGKFHQTGMDENDRVLAMERVTLREIDFFDESETLYIVVDRVDRCRDPKTVDRHKMLLKNFIKMVEAARCKLRVLTVINGRSWRVESHRDEIGAKMKEGLILHTAEQGVRC</sequence>
<proteinExistence type="predicted"/>
<dbReference type="Pfam" id="PF24809">
    <property type="entry name" value="DUF7708"/>
    <property type="match status" value="1"/>
</dbReference>
<gene>
    <name evidence="2" type="ORF">ALECFALPRED_008758</name>
</gene>
<name>A0A8H3IH16_9LECA</name>
<protein>
    <recommendedName>
        <fullName evidence="1">DUF7708 domain-containing protein</fullName>
    </recommendedName>
</protein>
<dbReference type="InterPro" id="IPR056125">
    <property type="entry name" value="DUF7708"/>
</dbReference>
<reference evidence="2" key="1">
    <citation type="submission" date="2021-03" db="EMBL/GenBank/DDBJ databases">
        <authorList>
            <person name="Tagirdzhanova G."/>
        </authorList>
    </citation>
    <scope>NUCLEOTIDE SEQUENCE</scope>
</reference>
<comment type="caution">
    <text evidence="2">The sequence shown here is derived from an EMBL/GenBank/DDBJ whole genome shotgun (WGS) entry which is preliminary data.</text>
</comment>
<evidence type="ECO:0000259" key="1">
    <source>
        <dbReference type="Pfam" id="PF24809"/>
    </source>
</evidence>
<organism evidence="2 3">
    <name type="scientific">Alectoria fallacina</name>
    <dbReference type="NCBI Taxonomy" id="1903189"/>
    <lineage>
        <taxon>Eukaryota</taxon>
        <taxon>Fungi</taxon>
        <taxon>Dikarya</taxon>
        <taxon>Ascomycota</taxon>
        <taxon>Pezizomycotina</taxon>
        <taxon>Lecanoromycetes</taxon>
        <taxon>OSLEUM clade</taxon>
        <taxon>Lecanoromycetidae</taxon>
        <taxon>Lecanorales</taxon>
        <taxon>Lecanorineae</taxon>
        <taxon>Parmeliaceae</taxon>
        <taxon>Alectoria</taxon>
    </lineage>
</organism>
<keyword evidence="3" id="KW-1185">Reference proteome</keyword>
<accession>A0A8H3IH16</accession>
<dbReference type="EMBL" id="CAJPDR010000061">
    <property type="protein sequence ID" value="CAF9913344.1"/>
    <property type="molecule type" value="Genomic_DNA"/>
</dbReference>
<dbReference type="Proteomes" id="UP000664203">
    <property type="component" value="Unassembled WGS sequence"/>
</dbReference>